<dbReference type="SUPFAM" id="SSF50156">
    <property type="entry name" value="PDZ domain-like"/>
    <property type="match status" value="1"/>
</dbReference>
<comment type="caution">
    <text evidence="9">The sequence shown here is derived from an EMBL/GenBank/DDBJ whole genome shotgun (WGS) entry which is preliminary data.</text>
</comment>
<dbReference type="Pfam" id="PF03572">
    <property type="entry name" value="Peptidase_S41"/>
    <property type="match status" value="1"/>
</dbReference>
<dbReference type="SMART" id="SM00228">
    <property type="entry name" value="PDZ"/>
    <property type="match status" value="1"/>
</dbReference>
<keyword evidence="3 5" id="KW-0378">Hydrolase</keyword>
<accession>A0A6P1ZFR1</accession>
<dbReference type="GO" id="GO:0004175">
    <property type="term" value="F:endopeptidase activity"/>
    <property type="evidence" value="ECO:0007669"/>
    <property type="project" value="TreeGrafter"/>
</dbReference>
<dbReference type="OrthoDB" id="9812068at2"/>
<dbReference type="InterPro" id="IPR004447">
    <property type="entry name" value="Peptidase_S41A"/>
</dbReference>
<dbReference type="InterPro" id="IPR001478">
    <property type="entry name" value="PDZ"/>
</dbReference>
<dbReference type="Gene3D" id="2.30.42.10">
    <property type="match status" value="1"/>
</dbReference>
<dbReference type="CDD" id="cd07560">
    <property type="entry name" value="Peptidase_S41_CPP"/>
    <property type="match status" value="1"/>
</dbReference>
<dbReference type="AlphaFoldDB" id="A0A6P1ZFR1"/>
<dbReference type="PANTHER" id="PTHR32060">
    <property type="entry name" value="TAIL-SPECIFIC PROTEASE"/>
    <property type="match status" value="1"/>
</dbReference>
<dbReference type="FunFam" id="2.30.42.10:FF:000063">
    <property type="entry name" value="Peptidase, S41 family"/>
    <property type="match status" value="1"/>
</dbReference>
<evidence type="ECO:0000259" key="8">
    <source>
        <dbReference type="PROSITE" id="PS50106"/>
    </source>
</evidence>
<evidence type="ECO:0000256" key="4">
    <source>
        <dbReference type="ARBA" id="ARBA00022825"/>
    </source>
</evidence>
<feature type="chain" id="PRO_5026725164" evidence="7">
    <location>
        <begin position="23"/>
        <end position="419"/>
    </location>
</feature>
<evidence type="ECO:0000256" key="5">
    <source>
        <dbReference type="RuleBase" id="RU004404"/>
    </source>
</evidence>
<keyword evidence="7" id="KW-0732">Signal</keyword>
<dbReference type="InterPro" id="IPR036034">
    <property type="entry name" value="PDZ_sf"/>
</dbReference>
<dbReference type="SMART" id="SM00245">
    <property type="entry name" value="TSPc"/>
    <property type="match status" value="1"/>
</dbReference>
<dbReference type="GO" id="GO:0008236">
    <property type="term" value="F:serine-type peptidase activity"/>
    <property type="evidence" value="ECO:0007669"/>
    <property type="project" value="UniProtKB-KW"/>
</dbReference>
<dbReference type="RefSeq" id="WP_144305730.1">
    <property type="nucleotide sequence ID" value="NZ_QMIF01000008.1"/>
</dbReference>
<dbReference type="FunFam" id="3.30.750.44:FF:000001">
    <property type="entry name" value="S41 family peptidase"/>
    <property type="match status" value="1"/>
</dbReference>
<organism evidence="9 10">
    <name type="scientific">Oceanidesulfovibrio marinus</name>
    <dbReference type="NCBI Taxonomy" id="370038"/>
    <lineage>
        <taxon>Bacteria</taxon>
        <taxon>Pseudomonadati</taxon>
        <taxon>Thermodesulfobacteriota</taxon>
        <taxon>Desulfovibrionia</taxon>
        <taxon>Desulfovibrionales</taxon>
        <taxon>Desulfovibrionaceae</taxon>
        <taxon>Oceanidesulfovibrio</taxon>
    </lineage>
</organism>
<evidence type="ECO:0000256" key="2">
    <source>
        <dbReference type="ARBA" id="ARBA00022670"/>
    </source>
</evidence>
<dbReference type="InterPro" id="IPR041489">
    <property type="entry name" value="PDZ_6"/>
</dbReference>
<dbReference type="PANTHER" id="PTHR32060:SF30">
    <property type="entry name" value="CARBOXY-TERMINAL PROCESSING PROTEASE CTPA"/>
    <property type="match status" value="1"/>
</dbReference>
<comment type="similarity">
    <text evidence="1 5">Belongs to the peptidase S41A family.</text>
</comment>
<name>A0A6P1ZFR1_9BACT</name>
<sequence>MRRHFIIVTLLFVLCMAVPAAAQDEGNRYDPLKRFSQVMDMVETYYVREVDRKELVDGAVRGMLQELDPHSAYMDKEEFSEMQVHTTGEFSGIGIEISMKNGRLVVVSPIEDSPAYRAGLKSGDIILEIDNTSTQDISLMDAVKMIRGPRGSDVTLTILHKNIKTPERVVITRDTIAIDSVKSMELEPGYLYLRLTKFNEHTSSEMQDAIAAAKKKGPLEGIILDLRDNPGGLLDQAVDVADAFLRDGKIVYIQGRSEASRKDFMAHDQSTDLDTNIVVLINAGSASASEIVAGALQDHERALLIGEPTFGKGSVQTIIPLSDGGGMKLTTALYYTPNGRSIQAQGIKPDLLIPMSAENEWDSLVTLHESDLSRHLENGNSKKKDSKHSEEARKLLDNDNQLRISLKFVKNLDAMKAFY</sequence>
<feature type="region of interest" description="Disordered" evidence="6">
    <location>
        <begin position="375"/>
        <end position="394"/>
    </location>
</feature>
<dbReference type="Gene3D" id="3.30.750.44">
    <property type="match status" value="1"/>
</dbReference>
<evidence type="ECO:0000256" key="1">
    <source>
        <dbReference type="ARBA" id="ARBA00009179"/>
    </source>
</evidence>
<evidence type="ECO:0000313" key="9">
    <source>
        <dbReference type="EMBL" id="TVM33002.1"/>
    </source>
</evidence>
<feature type="signal peptide" evidence="7">
    <location>
        <begin position="1"/>
        <end position="22"/>
    </location>
</feature>
<proteinExistence type="inferred from homology"/>
<dbReference type="GO" id="GO:0007165">
    <property type="term" value="P:signal transduction"/>
    <property type="evidence" value="ECO:0007669"/>
    <property type="project" value="TreeGrafter"/>
</dbReference>
<dbReference type="GO" id="GO:0006508">
    <property type="term" value="P:proteolysis"/>
    <property type="evidence" value="ECO:0007669"/>
    <property type="project" value="UniProtKB-KW"/>
</dbReference>
<dbReference type="NCBIfam" id="TIGR00225">
    <property type="entry name" value="prc"/>
    <property type="match status" value="1"/>
</dbReference>
<dbReference type="SUPFAM" id="SSF52096">
    <property type="entry name" value="ClpP/crotonase"/>
    <property type="match status" value="1"/>
</dbReference>
<dbReference type="InterPro" id="IPR005151">
    <property type="entry name" value="Tail-specific_protease"/>
</dbReference>
<dbReference type="Gene3D" id="3.90.226.10">
    <property type="entry name" value="2-enoyl-CoA Hydratase, Chain A, domain 1"/>
    <property type="match status" value="1"/>
</dbReference>
<evidence type="ECO:0000256" key="6">
    <source>
        <dbReference type="SAM" id="MobiDB-lite"/>
    </source>
</evidence>
<dbReference type="PROSITE" id="PS50106">
    <property type="entry name" value="PDZ"/>
    <property type="match status" value="1"/>
</dbReference>
<keyword evidence="2 5" id="KW-0645">Protease</keyword>
<dbReference type="EMBL" id="QMIF01000008">
    <property type="protein sequence ID" value="TVM33002.1"/>
    <property type="molecule type" value="Genomic_DNA"/>
</dbReference>
<gene>
    <name evidence="9" type="ORF">DQK91_12605</name>
</gene>
<evidence type="ECO:0000256" key="7">
    <source>
        <dbReference type="SAM" id="SignalP"/>
    </source>
</evidence>
<dbReference type="FunFam" id="3.90.226.10:FF:000029">
    <property type="entry name" value="Peptidase, S41 family"/>
    <property type="match status" value="1"/>
</dbReference>
<dbReference type="Pfam" id="PF22694">
    <property type="entry name" value="CtpB_N-like"/>
    <property type="match status" value="1"/>
</dbReference>
<dbReference type="Proteomes" id="UP000434052">
    <property type="component" value="Unassembled WGS sequence"/>
</dbReference>
<reference evidence="9 10" key="1">
    <citation type="submission" date="2018-06" db="EMBL/GenBank/DDBJ databases">
        <title>Complete genome of Desulfovibrio marinus P48SEP.</title>
        <authorList>
            <person name="Crispim J.S."/>
            <person name="Vidigal P.M.P."/>
            <person name="Silva L.C.F."/>
            <person name="Araujo L.C."/>
            <person name="Laguardia C.N."/>
            <person name="Dias R.S."/>
            <person name="Sousa M.P."/>
            <person name="Paula S.O."/>
            <person name="Silva C."/>
        </authorList>
    </citation>
    <scope>NUCLEOTIDE SEQUENCE [LARGE SCALE GENOMIC DNA]</scope>
    <source>
        <strain evidence="9 10">P48SEP</strain>
    </source>
</reference>
<dbReference type="Pfam" id="PF17820">
    <property type="entry name" value="PDZ_6"/>
    <property type="match status" value="1"/>
</dbReference>
<dbReference type="CDD" id="cd06782">
    <property type="entry name" value="cpPDZ_CPP-like"/>
    <property type="match status" value="1"/>
</dbReference>
<protein>
    <submittedName>
        <fullName evidence="9">Peptidase S41</fullName>
    </submittedName>
</protein>
<keyword evidence="4 5" id="KW-0720">Serine protease</keyword>
<feature type="domain" description="PDZ" evidence="8">
    <location>
        <begin position="79"/>
        <end position="147"/>
    </location>
</feature>
<dbReference type="InterPro" id="IPR029045">
    <property type="entry name" value="ClpP/crotonase-like_dom_sf"/>
</dbReference>
<evidence type="ECO:0000313" key="10">
    <source>
        <dbReference type="Proteomes" id="UP000434052"/>
    </source>
</evidence>
<dbReference type="GO" id="GO:0030288">
    <property type="term" value="C:outer membrane-bounded periplasmic space"/>
    <property type="evidence" value="ECO:0007669"/>
    <property type="project" value="TreeGrafter"/>
</dbReference>
<dbReference type="InterPro" id="IPR055210">
    <property type="entry name" value="CtpA/B_N"/>
</dbReference>
<evidence type="ECO:0000256" key="3">
    <source>
        <dbReference type="ARBA" id="ARBA00022801"/>
    </source>
</evidence>